<protein>
    <recommendedName>
        <fullName evidence="1">Oxidoreductase-like domain-containing protein</fullName>
    </recommendedName>
</protein>
<evidence type="ECO:0000313" key="3">
    <source>
        <dbReference type="Proteomes" id="UP000195871"/>
    </source>
</evidence>
<feature type="domain" description="Oxidoreductase-like" evidence="1">
    <location>
        <begin position="85"/>
        <end position="128"/>
    </location>
</feature>
<dbReference type="AlphaFoldDB" id="A0A1Z8JVS5"/>
<accession>A0A1Z8JVS5</accession>
<dbReference type="VEuPathDB" id="FungiDB:C5L36_0C10720"/>
<dbReference type="GO" id="GO:0005739">
    <property type="term" value="C:mitochondrion"/>
    <property type="evidence" value="ECO:0007669"/>
    <property type="project" value="TreeGrafter"/>
</dbReference>
<proteinExistence type="predicted"/>
<dbReference type="Pfam" id="PF09791">
    <property type="entry name" value="Oxidored-like"/>
    <property type="match status" value="1"/>
</dbReference>
<reference evidence="2 3" key="1">
    <citation type="submission" date="2017-05" db="EMBL/GenBank/DDBJ databases">
        <title>The Genome Sequence of Candida krusei Ckrusei653.</title>
        <authorList>
            <person name="Cuomo C."/>
            <person name="Forche A."/>
            <person name="Young S."/>
            <person name="Abouelleil A."/>
            <person name="Cao P."/>
            <person name="Chapman S."/>
            <person name="Cusick C."/>
            <person name="Shea T."/>
            <person name="Nusbaum C."/>
            <person name="Birren B."/>
        </authorList>
    </citation>
    <scope>NUCLEOTIDE SEQUENCE [LARGE SCALE GENOMIC DNA]</scope>
    <source>
        <strain evidence="2 3">Ckrusei653</strain>
    </source>
</reference>
<dbReference type="InterPro" id="IPR039251">
    <property type="entry name" value="OXLD1"/>
</dbReference>
<name>A0A1Z8JVS5_PICKU</name>
<sequence length="200" mass="22758">MAPPSRWPYVFGKYAYYDAVCEIATLNMVRSDAYYISRQTSKSLVFNPLAKKSTLKYDDVFGGSSKHAKKSSRRDVSYRDNHRLIAGVSVPQRPIEPDNCCMSGCINCVWELFNEDMEEWKHKRTEAAKALMAKGEGKWPKDWDAPPKILDSKYIHGSHDENPEEVSGMPVGLQVFMNFENKKKAKSQKKRQPNGDALSS</sequence>
<dbReference type="PANTHER" id="PTHR21193:SF3">
    <property type="entry name" value="OXIDOREDUCTASE-LIKE DOMAIN-CONTAINING PROTEIN 1"/>
    <property type="match status" value="1"/>
</dbReference>
<dbReference type="InterPro" id="IPR019180">
    <property type="entry name" value="Oxidoreductase-like_N"/>
</dbReference>
<dbReference type="Proteomes" id="UP000195871">
    <property type="component" value="Unassembled WGS sequence"/>
</dbReference>
<organism evidence="2 3">
    <name type="scientific">Pichia kudriavzevii</name>
    <name type="common">Yeast</name>
    <name type="synonym">Issatchenkia orientalis</name>
    <dbReference type="NCBI Taxonomy" id="4909"/>
    <lineage>
        <taxon>Eukaryota</taxon>
        <taxon>Fungi</taxon>
        <taxon>Dikarya</taxon>
        <taxon>Ascomycota</taxon>
        <taxon>Saccharomycotina</taxon>
        <taxon>Pichiomycetes</taxon>
        <taxon>Pichiales</taxon>
        <taxon>Pichiaceae</taxon>
        <taxon>Pichia</taxon>
    </lineage>
</organism>
<gene>
    <name evidence="2" type="ORF">CAS74_001093</name>
</gene>
<comment type="caution">
    <text evidence="2">The sequence shown here is derived from an EMBL/GenBank/DDBJ whole genome shotgun (WGS) entry which is preliminary data.</text>
</comment>
<dbReference type="PANTHER" id="PTHR21193">
    <property type="entry name" value="OXIDOREDUCTASE-LIKE DOMAIN-CONTAINING PROTEIN 1"/>
    <property type="match status" value="1"/>
</dbReference>
<evidence type="ECO:0000259" key="1">
    <source>
        <dbReference type="Pfam" id="PF09791"/>
    </source>
</evidence>
<dbReference type="EMBL" id="NHMM01000001">
    <property type="protein sequence ID" value="OUT24703.1"/>
    <property type="molecule type" value="Genomic_DNA"/>
</dbReference>
<evidence type="ECO:0000313" key="2">
    <source>
        <dbReference type="EMBL" id="OUT24703.1"/>
    </source>
</evidence>